<feature type="domain" description="Chemotaxis phosphatase CheX-like" evidence="2">
    <location>
        <begin position="45"/>
        <end position="115"/>
    </location>
</feature>
<dbReference type="EMBL" id="FPHP01000012">
    <property type="protein sequence ID" value="SFV75013.1"/>
    <property type="molecule type" value="Genomic_DNA"/>
</dbReference>
<dbReference type="InterPro" id="IPR028976">
    <property type="entry name" value="CheC-like_sf"/>
</dbReference>
<accession>A0A1W1D310</accession>
<dbReference type="InterPro" id="IPR028051">
    <property type="entry name" value="CheX-like_dom"/>
</dbReference>
<proteinExistence type="predicted"/>
<gene>
    <name evidence="3" type="ORF">MNB_SM-3-910</name>
</gene>
<keyword evidence="1" id="KW-0145">Chemotaxis</keyword>
<evidence type="ECO:0000313" key="3">
    <source>
        <dbReference type="EMBL" id="SFV75013.1"/>
    </source>
</evidence>
<dbReference type="GO" id="GO:0006935">
    <property type="term" value="P:chemotaxis"/>
    <property type="evidence" value="ECO:0007669"/>
    <property type="project" value="UniProtKB-KW"/>
</dbReference>
<organism evidence="3">
    <name type="scientific">hydrothermal vent metagenome</name>
    <dbReference type="NCBI Taxonomy" id="652676"/>
    <lineage>
        <taxon>unclassified sequences</taxon>
        <taxon>metagenomes</taxon>
        <taxon>ecological metagenomes</taxon>
    </lineage>
</organism>
<reference evidence="3" key="1">
    <citation type="submission" date="2016-10" db="EMBL/GenBank/DDBJ databases">
        <authorList>
            <person name="de Groot N.N."/>
        </authorList>
    </citation>
    <scope>NUCLEOTIDE SEQUENCE</scope>
</reference>
<dbReference type="SUPFAM" id="SSF103039">
    <property type="entry name" value="CheC-like"/>
    <property type="match status" value="1"/>
</dbReference>
<dbReference type="AlphaFoldDB" id="A0A1W1D310"/>
<sequence length="139" mass="15848">MLETIVEAAKNFCIHQIDLVCKDENATIKDDMIITYITINQNDKKYKISIAYNFDIAQHIAKLFLEEDTSDKETLIDMSLESTNLIVGSAKVLAENSGEHFLIDTPNFVAIQHIKQVPLSKTLQKDNYKIFIAIEKIDE</sequence>
<evidence type="ECO:0000259" key="2">
    <source>
        <dbReference type="Pfam" id="PF13690"/>
    </source>
</evidence>
<evidence type="ECO:0000256" key="1">
    <source>
        <dbReference type="ARBA" id="ARBA00022500"/>
    </source>
</evidence>
<dbReference type="Gene3D" id="3.40.1550.10">
    <property type="entry name" value="CheC-like"/>
    <property type="match status" value="1"/>
</dbReference>
<protein>
    <recommendedName>
        <fullName evidence="2">Chemotaxis phosphatase CheX-like domain-containing protein</fullName>
    </recommendedName>
</protein>
<name>A0A1W1D310_9ZZZZ</name>
<dbReference type="Pfam" id="PF13690">
    <property type="entry name" value="CheX"/>
    <property type="match status" value="1"/>
</dbReference>